<comment type="catalytic activity">
    <reaction evidence="6">
        <text>a fatty acyl-[ACP] + S-adenosyl-L-methionine = an N-acyl-L-homoserine lactone + S-methyl-5'-thioadenosine + holo-[ACP] + H(+)</text>
        <dbReference type="Rhea" id="RHEA:10096"/>
        <dbReference type="Rhea" id="RHEA-COMP:9685"/>
        <dbReference type="Rhea" id="RHEA-COMP:14125"/>
        <dbReference type="ChEBI" id="CHEBI:15378"/>
        <dbReference type="ChEBI" id="CHEBI:17509"/>
        <dbReference type="ChEBI" id="CHEBI:55474"/>
        <dbReference type="ChEBI" id="CHEBI:59789"/>
        <dbReference type="ChEBI" id="CHEBI:64479"/>
        <dbReference type="ChEBI" id="CHEBI:138651"/>
        <dbReference type="EC" id="2.3.1.184"/>
    </reaction>
</comment>
<dbReference type="EMBL" id="VAFL01000016">
    <property type="protein sequence ID" value="TKW65076.1"/>
    <property type="molecule type" value="Genomic_DNA"/>
</dbReference>
<comment type="similarity">
    <text evidence="5 6">Belongs to the autoinducer synthase family.</text>
</comment>
<proteinExistence type="inferred from homology"/>
<evidence type="ECO:0000256" key="1">
    <source>
        <dbReference type="ARBA" id="ARBA00022654"/>
    </source>
</evidence>
<evidence type="ECO:0000256" key="2">
    <source>
        <dbReference type="ARBA" id="ARBA00022679"/>
    </source>
</evidence>
<accession>A0A533I048</accession>
<dbReference type="Pfam" id="PF00765">
    <property type="entry name" value="Autoind_synth"/>
    <property type="match status" value="1"/>
</dbReference>
<gene>
    <name evidence="7" type="ORF">DI616_16215</name>
</gene>
<keyword evidence="1 5" id="KW-0673">Quorum sensing</keyword>
<keyword evidence="4 5" id="KW-0071">Autoinducer synthesis</keyword>
<keyword evidence="3 6" id="KW-0949">S-adenosyl-L-methionine</keyword>
<dbReference type="InterPro" id="IPR001690">
    <property type="entry name" value="Autoind_synthase"/>
</dbReference>
<dbReference type="AlphaFoldDB" id="A0A533I048"/>
<dbReference type="InterPro" id="IPR016181">
    <property type="entry name" value="Acyl_CoA_acyltransferase"/>
</dbReference>
<evidence type="ECO:0000256" key="6">
    <source>
        <dbReference type="RuleBase" id="RU361135"/>
    </source>
</evidence>
<dbReference type="Gene3D" id="3.40.630.30">
    <property type="match status" value="1"/>
</dbReference>
<dbReference type="PANTHER" id="PTHR39322:SF1">
    <property type="entry name" value="ISOVALERYL-HOMOSERINE LACTONE SYNTHASE"/>
    <property type="match status" value="1"/>
</dbReference>
<dbReference type="GO" id="GO:0007165">
    <property type="term" value="P:signal transduction"/>
    <property type="evidence" value="ECO:0007669"/>
    <property type="project" value="TreeGrafter"/>
</dbReference>
<dbReference type="GO" id="GO:0009372">
    <property type="term" value="P:quorum sensing"/>
    <property type="evidence" value="ECO:0007669"/>
    <property type="project" value="UniProtKB-UniRule"/>
</dbReference>
<evidence type="ECO:0000256" key="4">
    <source>
        <dbReference type="ARBA" id="ARBA00022929"/>
    </source>
</evidence>
<dbReference type="SUPFAM" id="SSF55729">
    <property type="entry name" value="Acyl-CoA N-acyltransferases (Nat)"/>
    <property type="match status" value="1"/>
</dbReference>
<evidence type="ECO:0000256" key="3">
    <source>
        <dbReference type="ARBA" id="ARBA00022691"/>
    </source>
</evidence>
<name>A0A533I048_PARDE</name>
<organism evidence="7 8">
    <name type="scientific">Paracoccus denitrificans</name>
    <dbReference type="NCBI Taxonomy" id="266"/>
    <lineage>
        <taxon>Bacteria</taxon>
        <taxon>Pseudomonadati</taxon>
        <taxon>Pseudomonadota</taxon>
        <taxon>Alphaproteobacteria</taxon>
        <taxon>Rhodobacterales</taxon>
        <taxon>Paracoccaceae</taxon>
        <taxon>Paracoccus</taxon>
    </lineage>
</organism>
<dbReference type="Proteomes" id="UP000315344">
    <property type="component" value="Unassembled WGS sequence"/>
</dbReference>
<sequence length="224" mass="25138">MFRVHIVNKFNKDRYADQLEQQFRLRHEIYIGERGWTDIARADGREIDQFDNDDAIYLLGITSAGEVVGGSRLVPSLKPHLMSEVFPNLAPGGVPRGKGIYEWTRIFVAPALRTPSRPALAAGLIYCGIQEYCVQSQIENLSIVCETYWIDRLASLGWKPRLLGPVFTHQGSDLVALITDTNTSALNATRSFYGIEEPVLQDLSGQQVISECRDTEQKSAVPRR</sequence>
<comment type="caution">
    <text evidence="7">The sequence shown here is derived from an EMBL/GenBank/DDBJ whole genome shotgun (WGS) entry which is preliminary data.</text>
</comment>
<reference evidence="7 8" key="1">
    <citation type="journal article" date="2017" name="Nat. Commun.">
        <title>In situ click chemistry generation of cyclooxygenase-2 inhibitors.</title>
        <authorList>
            <person name="Bhardwaj A."/>
            <person name="Kaur J."/>
            <person name="Wuest M."/>
            <person name="Wuest F."/>
        </authorList>
    </citation>
    <scope>NUCLEOTIDE SEQUENCE [LARGE SCALE GENOMIC DNA]</scope>
    <source>
        <strain evidence="7">S2_012_000_R3_94</strain>
    </source>
</reference>
<dbReference type="PRINTS" id="PR01549">
    <property type="entry name" value="AUTOINDCRSYN"/>
</dbReference>
<evidence type="ECO:0000313" key="8">
    <source>
        <dbReference type="Proteomes" id="UP000315344"/>
    </source>
</evidence>
<keyword evidence="2 6" id="KW-0808">Transferase</keyword>
<dbReference type="EC" id="2.3.1.184" evidence="6"/>
<dbReference type="PROSITE" id="PS51187">
    <property type="entry name" value="AUTOINDUCER_SYNTH_2"/>
    <property type="match status" value="1"/>
</dbReference>
<protein>
    <recommendedName>
        <fullName evidence="6">Acyl-homoserine-lactone synthase</fullName>
        <ecNumber evidence="6">2.3.1.184</ecNumber>
    </recommendedName>
    <alternativeName>
        <fullName evidence="6">Autoinducer synthesis protein</fullName>
    </alternativeName>
</protein>
<dbReference type="PANTHER" id="PTHR39322">
    <property type="entry name" value="ACYL-HOMOSERINE-LACTONE SYNTHASE"/>
    <property type="match status" value="1"/>
</dbReference>
<evidence type="ECO:0000313" key="7">
    <source>
        <dbReference type="EMBL" id="TKW65076.1"/>
    </source>
</evidence>
<evidence type="ECO:0000256" key="5">
    <source>
        <dbReference type="PROSITE-ProRule" id="PRU00533"/>
    </source>
</evidence>
<dbReference type="GO" id="GO:0061579">
    <property type="term" value="F:N-acyl homoserine lactone synthase activity"/>
    <property type="evidence" value="ECO:0007669"/>
    <property type="project" value="UniProtKB-UniRule"/>
</dbReference>